<sequence length="143" mass="15772">MAYYTTDLPFYNKWNVFQEMKRRIALMEKSLRQQVQAEVGRHRATAKKLYTLQCEHTTLQDTLKEKEKELGALQQYRSRAMRTPGSSSISTTATSSRSGSVSARHVPGRTRGIGSAVTTTSGIVSNVDGISTSDSRGSLPLDG</sequence>
<dbReference type="EMBL" id="JAXCGZ010017146">
    <property type="protein sequence ID" value="KAK7068714.1"/>
    <property type="molecule type" value="Genomic_DNA"/>
</dbReference>
<protein>
    <submittedName>
        <fullName evidence="2">Uncharacterized protein</fullName>
    </submittedName>
</protein>
<feature type="region of interest" description="Disordered" evidence="1">
    <location>
        <begin position="70"/>
        <end position="117"/>
    </location>
</feature>
<dbReference type="Proteomes" id="UP001381693">
    <property type="component" value="Unassembled WGS sequence"/>
</dbReference>
<evidence type="ECO:0000256" key="1">
    <source>
        <dbReference type="SAM" id="MobiDB-lite"/>
    </source>
</evidence>
<dbReference type="GO" id="GO:0042073">
    <property type="term" value="P:intraciliary transport"/>
    <property type="evidence" value="ECO:0007669"/>
    <property type="project" value="TreeGrafter"/>
</dbReference>
<reference evidence="2 3" key="1">
    <citation type="submission" date="2023-11" db="EMBL/GenBank/DDBJ databases">
        <title>Halocaridina rubra genome assembly.</title>
        <authorList>
            <person name="Smith C."/>
        </authorList>
    </citation>
    <scope>NUCLEOTIDE SEQUENCE [LARGE SCALE GENOMIC DNA]</scope>
    <source>
        <strain evidence="2">EP-1</strain>
        <tissue evidence="2">Whole</tissue>
    </source>
</reference>
<evidence type="ECO:0000313" key="3">
    <source>
        <dbReference type="Proteomes" id="UP001381693"/>
    </source>
</evidence>
<comment type="caution">
    <text evidence="2">The sequence shown here is derived from an EMBL/GenBank/DDBJ whole genome shotgun (WGS) entry which is preliminary data.</text>
</comment>
<name>A0AAN8WWQ2_HALRR</name>
<accession>A0AAN8WWQ2</accession>
<dbReference type="AlphaFoldDB" id="A0AAN8WWQ2"/>
<evidence type="ECO:0000313" key="2">
    <source>
        <dbReference type="EMBL" id="KAK7068714.1"/>
    </source>
</evidence>
<dbReference type="GO" id="GO:0005930">
    <property type="term" value="C:axoneme"/>
    <property type="evidence" value="ECO:0007669"/>
    <property type="project" value="TreeGrafter"/>
</dbReference>
<keyword evidence="3" id="KW-1185">Reference proteome</keyword>
<dbReference type="PANTHER" id="PTHR16650:SF6">
    <property type="entry name" value="GH21622P"/>
    <property type="match status" value="1"/>
</dbReference>
<dbReference type="InterPro" id="IPR026188">
    <property type="entry name" value="Lebercilin-like"/>
</dbReference>
<organism evidence="2 3">
    <name type="scientific">Halocaridina rubra</name>
    <name type="common">Hawaiian red shrimp</name>
    <dbReference type="NCBI Taxonomy" id="373956"/>
    <lineage>
        <taxon>Eukaryota</taxon>
        <taxon>Metazoa</taxon>
        <taxon>Ecdysozoa</taxon>
        <taxon>Arthropoda</taxon>
        <taxon>Crustacea</taxon>
        <taxon>Multicrustacea</taxon>
        <taxon>Malacostraca</taxon>
        <taxon>Eumalacostraca</taxon>
        <taxon>Eucarida</taxon>
        <taxon>Decapoda</taxon>
        <taxon>Pleocyemata</taxon>
        <taxon>Caridea</taxon>
        <taxon>Atyoidea</taxon>
        <taxon>Atyidae</taxon>
        <taxon>Halocaridina</taxon>
    </lineage>
</organism>
<proteinExistence type="predicted"/>
<gene>
    <name evidence="2" type="ORF">SK128_026445</name>
</gene>
<dbReference type="PANTHER" id="PTHR16650">
    <property type="entry name" value="C21ORF13-RELATED"/>
    <property type="match status" value="1"/>
</dbReference>
<feature type="compositionally biased region" description="Low complexity" evidence="1">
    <location>
        <begin position="86"/>
        <end position="102"/>
    </location>
</feature>